<keyword evidence="6" id="KW-1185">Reference proteome</keyword>
<protein>
    <recommendedName>
        <fullName evidence="7">NPP1-like protein</fullName>
    </recommendedName>
</protein>
<dbReference type="AlphaFoldDB" id="V9F9T7"/>
<organism evidence="5 6">
    <name type="scientific">Phytophthora nicotianae P1569</name>
    <dbReference type="NCBI Taxonomy" id="1317065"/>
    <lineage>
        <taxon>Eukaryota</taxon>
        <taxon>Sar</taxon>
        <taxon>Stramenopiles</taxon>
        <taxon>Oomycota</taxon>
        <taxon>Peronosporomycetes</taxon>
        <taxon>Peronosporales</taxon>
        <taxon>Peronosporaceae</taxon>
        <taxon>Phytophthora</taxon>
    </lineage>
</organism>
<evidence type="ECO:0000256" key="2">
    <source>
        <dbReference type="ARBA" id="ARBA00009520"/>
    </source>
</evidence>
<evidence type="ECO:0000313" key="5">
    <source>
        <dbReference type="EMBL" id="ETI47523.1"/>
    </source>
</evidence>
<evidence type="ECO:0000256" key="4">
    <source>
        <dbReference type="ARBA" id="ARBA00023026"/>
    </source>
</evidence>
<dbReference type="InterPro" id="IPR008701">
    <property type="entry name" value="NPP1"/>
</dbReference>
<dbReference type="PANTHER" id="PTHR33657">
    <property type="entry name" value="DOMAIN PROTEIN, PUTATIVE (AFU_ORTHOLOGUE AFUA_5G00600)-RELATED"/>
    <property type="match status" value="1"/>
</dbReference>
<name>V9F9T7_PHYNI</name>
<dbReference type="EMBL" id="ANIZ01001428">
    <property type="protein sequence ID" value="ETI47523.1"/>
    <property type="molecule type" value="Genomic_DNA"/>
</dbReference>
<reference evidence="5 6" key="1">
    <citation type="submission" date="2013-11" db="EMBL/GenBank/DDBJ databases">
        <title>The Genome Sequence of Phytophthora parasitica P1569.</title>
        <authorList>
            <consortium name="The Broad Institute Genomics Platform"/>
            <person name="Russ C."/>
            <person name="Tyler B."/>
            <person name="Panabieres F."/>
            <person name="Shan W."/>
            <person name="Tripathy S."/>
            <person name="Grunwald N."/>
            <person name="Machado M."/>
            <person name="Johnson C.S."/>
            <person name="Arredondo F."/>
            <person name="Hong C."/>
            <person name="Coffey M."/>
            <person name="Young S.K."/>
            <person name="Zeng Q."/>
            <person name="Gargeya S."/>
            <person name="Fitzgerald M."/>
            <person name="Abouelleil A."/>
            <person name="Alvarado L."/>
            <person name="Chapman S.B."/>
            <person name="Gainer-Dewar J."/>
            <person name="Goldberg J."/>
            <person name="Griggs A."/>
            <person name="Gujja S."/>
            <person name="Hansen M."/>
            <person name="Howarth C."/>
            <person name="Imamovic A."/>
            <person name="Ireland A."/>
            <person name="Larimer J."/>
            <person name="McCowan C."/>
            <person name="Murphy C."/>
            <person name="Pearson M."/>
            <person name="Poon T.W."/>
            <person name="Priest M."/>
            <person name="Roberts A."/>
            <person name="Saif S."/>
            <person name="Shea T."/>
            <person name="Sykes S."/>
            <person name="Wortman J."/>
            <person name="Nusbaum C."/>
            <person name="Birren B."/>
        </authorList>
    </citation>
    <scope>NUCLEOTIDE SEQUENCE [LARGE SCALE GENOMIC DNA]</scope>
    <source>
        <strain evidence="5 6">P1569</strain>
    </source>
</reference>
<sequence>GKCICLFTFRVKMTSSESVQPDRPHSLIIRGKMKLRALTSTLFATLVLWTACTNATIDHDKVLPFPQPEPVTISEKAAITFQPQLYIPEGVCVSYPAVNAAGETTGGLKGSNGNDACMYAPLGSQVYGRARWFKDLWANPDLEMPKIVGVSMSESDTKYNKRLKLFASDFAGFQTMGRRRYRTYIYGSNTSLRFQYGTTLGHSYLTFSRWDGDYQGLIMWEQLTDEARAALNDGNNFEKAEVPFSDEHYEDHLDEAWPL</sequence>
<accession>V9F9T7</accession>
<dbReference type="PIRSF" id="PIRSF029958">
    <property type="entry name" value="Necrosis-inducing_protein"/>
    <property type="match status" value="1"/>
</dbReference>
<comment type="caution">
    <text evidence="5">The sequence shown here is derived from an EMBL/GenBank/DDBJ whole genome shotgun (WGS) entry which is preliminary data.</text>
</comment>
<feature type="non-terminal residue" evidence="5">
    <location>
        <position position="1"/>
    </location>
</feature>
<evidence type="ECO:0000256" key="3">
    <source>
        <dbReference type="ARBA" id="ARBA00022525"/>
    </source>
</evidence>
<dbReference type="Proteomes" id="UP000018721">
    <property type="component" value="Unassembled WGS sequence"/>
</dbReference>
<keyword evidence="3" id="KW-0964">Secreted</keyword>
<evidence type="ECO:0000256" key="1">
    <source>
        <dbReference type="ARBA" id="ARBA00004613"/>
    </source>
</evidence>
<dbReference type="Pfam" id="PF05630">
    <property type="entry name" value="NPP1"/>
    <property type="match status" value="2"/>
</dbReference>
<dbReference type="HOGENOM" id="CLU_062263_1_0_1"/>
<dbReference type="PANTHER" id="PTHR33657:SF8">
    <property type="entry name" value="DOMAIN PROTEIN, PUTATIVE (AFU_ORTHOLOGUE AFUA_5G00600)-RELATED"/>
    <property type="match status" value="1"/>
</dbReference>
<gene>
    <name evidence="5" type="ORF">F443_08287</name>
</gene>
<comment type="subcellular location">
    <subcellularLocation>
        <location evidence="1">Secreted</location>
    </subcellularLocation>
</comment>
<comment type="similarity">
    <text evidence="2">Belongs to the Necrosis inducing protein (NPP1) family.</text>
</comment>
<dbReference type="GO" id="GO:0005576">
    <property type="term" value="C:extracellular region"/>
    <property type="evidence" value="ECO:0007669"/>
    <property type="project" value="UniProtKB-SubCell"/>
</dbReference>
<evidence type="ECO:0008006" key="7">
    <source>
        <dbReference type="Google" id="ProtNLM"/>
    </source>
</evidence>
<dbReference type="OrthoDB" id="147163at2759"/>
<keyword evidence="4" id="KW-0843">Virulence</keyword>
<proteinExistence type="inferred from homology"/>
<evidence type="ECO:0000313" key="6">
    <source>
        <dbReference type="Proteomes" id="UP000018721"/>
    </source>
</evidence>